<evidence type="ECO:0000313" key="2">
    <source>
        <dbReference type="EMBL" id="ETN99665.1"/>
    </source>
</evidence>
<dbReference type="Proteomes" id="UP000023152">
    <property type="component" value="Unassembled WGS sequence"/>
</dbReference>
<organism evidence="2 3">
    <name type="scientific">Reticulomyxa filosa</name>
    <dbReference type="NCBI Taxonomy" id="46433"/>
    <lineage>
        <taxon>Eukaryota</taxon>
        <taxon>Sar</taxon>
        <taxon>Rhizaria</taxon>
        <taxon>Retaria</taxon>
        <taxon>Foraminifera</taxon>
        <taxon>Monothalamids</taxon>
        <taxon>Reticulomyxidae</taxon>
        <taxon>Reticulomyxa</taxon>
    </lineage>
</organism>
<comment type="caution">
    <text evidence="2">The sequence shown here is derived from an EMBL/GenBank/DDBJ whole genome shotgun (WGS) entry which is preliminary data.</text>
</comment>
<feature type="chain" id="PRO_5004973923" evidence="1">
    <location>
        <begin position="21"/>
        <end position="132"/>
    </location>
</feature>
<sequence length="132" mass="15530">MNGVLMIFFFFLLLLNYARSSFIQHKQESHQLISHFVPNQLQVGAVKPWWSDALRRKRKQVQKEQNKSKLLEIQKEKQEFIIKSIGSLQEGNTKQEITEEVIEALRYISMNKAQGPDNNKKKKIILISFIMI</sequence>
<protein>
    <submittedName>
        <fullName evidence="2">Uncharacterized protein</fullName>
    </submittedName>
</protein>
<name>X6LE51_RETFI</name>
<feature type="signal peptide" evidence="1">
    <location>
        <begin position="1"/>
        <end position="20"/>
    </location>
</feature>
<accession>X6LE51</accession>
<proteinExistence type="predicted"/>
<gene>
    <name evidence="2" type="ORF">RFI_37805</name>
</gene>
<keyword evidence="3" id="KW-1185">Reference proteome</keyword>
<dbReference type="AlphaFoldDB" id="X6LE51"/>
<keyword evidence="1" id="KW-0732">Signal</keyword>
<evidence type="ECO:0000313" key="3">
    <source>
        <dbReference type="Proteomes" id="UP000023152"/>
    </source>
</evidence>
<reference evidence="2 3" key="1">
    <citation type="journal article" date="2013" name="Curr. Biol.">
        <title>The Genome of the Foraminiferan Reticulomyxa filosa.</title>
        <authorList>
            <person name="Glockner G."/>
            <person name="Hulsmann N."/>
            <person name="Schleicher M."/>
            <person name="Noegel A.A."/>
            <person name="Eichinger L."/>
            <person name="Gallinger C."/>
            <person name="Pawlowski J."/>
            <person name="Sierra R."/>
            <person name="Euteneuer U."/>
            <person name="Pillet L."/>
            <person name="Moustafa A."/>
            <person name="Platzer M."/>
            <person name="Groth M."/>
            <person name="Szafranski K."/>
            <person name="Schliwa M."/>
        </authorList>
    </citation>
    <scope>NUCLEOTIDE SEQUENCE [LARGE SCALE GENOMIC DNA]</scope>
</reference>
<dbReference type="EMBL" id="ASPP01043286">
    <property type="protein sequence ID" value="ETN99665.1"/>
    <property type="molecule type" value="Genomic_DNA"/>
</dbReference>
<evidence type="ECO:0000256" key="1">
    <source>
        <dbReference type="SAM" id="SignalP"/>
    </source>
</evidence>